<dbReference type="RefSeq" id="WP_122915676.1">
    <property type="nucleotide sequence ID" value="NZ_RHHT01000080.1"/>
</dbReference>
<organism evidence="1 2">
    <name type="scientific">Brevibacillus panacihumi</name>
    <dbReference type="NCBI Taxonomy" id="497735"/>
    <lineage>
        <taxon>Bacteria</taxon>
        <taxon>Bacillati</taxon>
        <taxon>Bacillota</taxon>
        <taxon>Bacilli</taxon>
        <taxon>Bacillales</taxon>
        <taxon>Paenibacillaceae</taxon>
        <taxon>Brevibacillus</taxon>
    </lineage>
</organism>
<dbReference type="EMBL" id="RHHT01000080">
    <property type="protein sequence ID" value="RNB68632.1"/>
    <property type="molecule type" value="Genomic_DNA"/>
</dbReference>
<dbReference type="Proteomes" id="UP000281915">
    <property type="component" value="Unassembled WGS sequence"/>
</dbReference>
<proteinExistence type="predicted"/>
<gene>
    <name evidence="1" type="ORF">EDM58_24545</name>
</gene>
<evidence type="ECO:0000313" key="1">
    <source>
        <dbReference type="EMBL" id="RNB68632.1"/>
    </source>
</evidence>
<comment type="caution">
    <text evidence="1">The sequence shown here is derived from an EMBL/GenBank/DDBJ whole genome shotgun (WGS) entry which is preliminary data.</text>
</comment>
<accession>A0A3M8BYX9</accession>
<sequence>MIRNGLGKWFQRHKRIWLPLLLCLLSLTLTLLMINQSPPLTRATWIWNAKLIVSQPEEIVAFANEHQINRIYLQIKPIDIPPQAYRSFIGLASRAGIGVEALSGDPHWVFTRNQESIASLIAWVKAFNNQAPENERFQGIHVDIEPYLLPEWEQDRENIVRQWMENIEYLVAETKKDTDLLVSADLPFWIDSVQVPGDADKLSNWMLQRLDSITLMAYRNYADGPNGILSIVQRIVDDANEQKQRSVIVGVNILNSGEGPHVSFHESGTEEMANQLAVLHRALSRHPAFGGSAVHDYESWKQVSQREE</sequence>
<dbReference type="Gene3D" id="3.20.20.80">
    <property type="entry name" value="Glycosidases"/>
    <property type="match status" value="1"/>
</dbReference>
<evidence type="ECO:0008006" key="3">
    <source>
        <dbReference type="Google" id="ProtNLM"/>
    </source>
</evidence>
<name>A0A3M8BYX9_9BACL</name>
<protein>
    <recommendedName>
        <fullName evidence="3">Amidase</fullName>
    </recommendedName>
</protein>
<reference evidence="1 2" key="1">
    <citation type="submission" date="2018-10" db="EMBL/GenBank/DDBJ databases">
        <title>Phylogenomics of Brevibacillus.</title>
        <authorList>
            <person name="Dunlap C."/>
        </authorList>
    </citation>
    <scope>NUCLEOTIDE SEQUENCE [LARGE SCALE GENOMIC DNA]</scope>
    <source>
        <strain evidence="1 2">JCM 15085</strain>
    </source>
</reference>
<dbReference type="AlphaFoldDB" id="A0A3M8BYX9"/>
<evidence type="ECO:0000313" key="2">
    <source>
        <dbReference type="Proteomes" id="UP000281915"/>
    </source>
</evidence>